<dbReference type="Proteomes" id="UP000006548">
    <property type="component" value="Chromosome 2"/>
</dbReference>
<evidence type="ECO:0000313" key="4">
    <source>
        <dbReference type="Proteomes" id="UP000006548"/>
    </source>
</evidence>
<dbReference type="STRING" id="3702.F4INW8"/>
<feature type="transmembrane region" description="Helical" evidence="1">
    <location>
        <begin position="229"/>
        <end position="257"/>
    </location>
</feature>
<sequence length="274" mass="31478">MASVQPVMNRDLSSFKRTMNTLAVSSDVAFFNITLRFWIRRNDETREQGKFKPHTDLPRLQSFYLDYYQKNVMDVIKIIGNQYTILKEIESSAHSAAIRAIHAALPPHKINGDSRKQADSYIQHACDTAGVLFRVLELLSEDVQLPSEFLEADADVKQLAEIFRPYNIIPLYICGKYSMKRLPELQAAIDALSFPLCTILPLRVAYNPSPARDSEDLPAVFEISPREPILSLLFSSILSLFFSSVFFFLLFSIDYTFHYIVSYLRLKRCRLTTM</sequence>
<dbReference type="Araport" id="AT2G30680"/>
<evidence type="ECO:0000256" key="1">
    <source>
        <dbReference type="SAM" id="Phobius"/>
    </source>
</evidence>
<dbReference type="ExpressionAtlas" id="F4INW8">
    <property type="expression patterns" value="baseline and differential"/>
</dbReference>
<keyword evidence="1" id="KW-0472">Membrane</keyword>
<keyword evidence="1" id="KW-1133">Transmembrane helix</keyword>
<reference evidence="3 4" key="1">
    <citation type="journal article" date="1999" name="Nature">
        <title>Sequence and analysis of chromosome 2 of the plant Arabidopsis thaliana.</title>
        <authorList>
            <person name="Lin X."/>
            <person name="Kaul S."/>
            <person name="Rounsley S."/>
            <person name="Shea T.P."/>
            <person name="Benito M.I."/>
            <person name="Town C.D."/>
            <person name="Fujii C.Y."/>
            <person name="Mason T."/>
            <person name="Bowman C.L."/>
            <person name="Barnstead M."/>
            <person name="Feldblyum T.V."/>
            <person name="Buell C.R."/>
            <person name="Ketchum K.A."/>
            <person name="Lee J."/>
            <person name="Ronning C.M."/>
            <person name="Koo H.L."/>
            <person name="Moffat K.S."/>
            <person name="Cronin L.A."/>
            <person name="Shen M."/>
            <person name="Pai G."/>
            <person name="Van Aken S."/>
            <person name="Umayam L."/>
            <person name="Tallon L.J."/>
            <person name="Gill J.E."/>
            <person name="Adams M.D."/>
            <person name="Carrera A.J."/>
            <person name="Creasy T.H."/>
            <person name="Goodman H.M."/>
            <person name="Somerville C.R."/>
            <person name="Copenhaver G.P."/>
            <person name="Preuss D."/>
            <person name="Nierman W.C."/>
            <person name="White O."/>
            <person name="Eisen J.A."/>
            <person name="Salzberg S.L."/>
            <person name="Fraser C.M."/>
            <person name="Venter J.C."/>
        </authorList>
    </citation>
    <scope>NUCLEOTIDE SEQUENCE [LARGE SCALE GENOMIC DNA]</scope>
    <source>
        <strain evidence="4">cv. Columbia</strain>
    </source>
</reference>
<evidence type="ECO:0000313" key="2">
    <source>
        <dbReference type="Araport" id="AT2G30680"/>
    </source>
</evidence>
<reference evidence="4" key="2">
    <citation type="journal article" date="2017" name="Plant J.">
        <title>Araport11: a complete reannotation of the Arabidopsis thaliana reference genome.</title>
        <authorList>
            <person name="Cheng C.Y."/>
            <person name="Krishnakumar V."/>
            <person name="Chan A.P."/>
            <person name="Thibaud-Nissen F."/>
            <person name="Schobel S."/>
            <person name="Town C.D."/>
        </authorList>
    </citation>
    <scope>GENOME REANNOTATION</scope>
    <source>
        <strain evidence="4">cv. Columbia</strain>
    </source>
</reference>
<dbReference type="EMBL" id="CP002685">
    <property type="protein sequence ID" value="AEC08426.1"/>
    <property type="molecule type" value="Genomic_DNA"/>
</dbReference>
<name>F4INW8_ARATH</name>
<keyword evidence="4" id="KW-1185">Reference proteome</keyword>
<protein>
    <submittedName>
        <fullName evidence="3">Callose synthase-like protein</fullName>
    </submittedName>
</protein>
<dbReference type="HOGENOM" id="CLU_1016851_0_0_1"/>
<gene>
    <name evidence="2 3" type="ordered locus">At2g30680</name>
    <name evidence="3" type="ORF">T11J7.7</name>
    <name evidence="3" type="ORF">T11J7_7</name>
</gene>
<evidence type="ECO:0000313" key="3">
    <source>
        <dbReference type="EMBL" id="AEC08426.1"/>
    </source>
</evidence>
<dbReference type="AlphaFoldDB" id="F4INW8"/>
<organism evidence="3 4">
    <name type="scientific">Arabidopsis thaliana</name>
    <name type="common">Mouse-ear cress</name>
    <dbReference type="NCBI Taxonomy" id="3702"/>
    <lineage>
        <taxon>Eukaryota</taxon>
        <taxon>Viridiplantae</taxon>
        <taxon>Streptophyta</taxon>
        <taxon>Embryophyta</taxon>
        <taxon>Tracheophyta</taxon>
        <taxon>Spermatophyta</taxon>
        <taxon>Magnoliopsida</taxon>
        <taxon>eudicotyledons</taxon>
        <taxon>Gunneridae</taxon>
        <taxon>Pentapetalae</taxon>
        <taxon>rosids</taxon>
        <taxon>malvids</taxon>
        <taxon>Brassicales</taxon>
        <taxon>Brassicaceae</taxon>
        <taxon>Camelineae</taxon>
        <taxon>Arabidopsis</taxon>
    </lineage>
</organism>
<proteinExistence type="predicted"/>
<dbReference type="TAIR" id="AT2G30680"/>
<accession>F4INW8</accession>
<dbReference type="PaxDb" id="3702-AT2G30680.1"/>
<keyword evidence="1" id="KW-0812">Transmembrane</keyword>
<dbReference type="InParanoid" id="F4INW8"/>
<dbReference type="GeneID" id="817618"/>